<sequence>MAEDSEQQDDRLPADQRLDHLEQRVAEAQRKEALRTGKGPAPDANEQMGQKVLATLIGGLLGGTLIGWLLDKLLGTWPALFITLMVLGTASGFWSIIKMSNTKTKRDH</sequence>
<evidence type="ECO:0000256" key="1">
    <source>
        <dbReference type="SAM" id="MobiDB-lite"/>
    </source>
</evidence>
<keyword evidence="4" id="KW-1185">Reference proteome</keyword>
<gene>
    <name evidence="3" type="ORF">GCM10022211_21940</name>
</gene>
<proteinExistence type="predicted"/>
<evidence type="ECO:0008006" key="5">
    <source>
        <dbReference type="Google" id="ProtNLM"/>
    </source>
</evidence>
<feature type="transmembrane region" description="Helical" evidence="2">
    <location>
        <begin position="76"/>
        <end position="97"/>
    </location>
</feature>
<feature type="region of interest" description="Disordered" evidence="1">
    <location>
        <begin position="25"/>
        <end position="46"/>
    </location>
</feature>
<protein>
    <recommendedName>
        <fullName evidence="5">ATP synthase protein I</fullName>
    </recommendedName>
</protein>
<organism evidence="3 4">
    <name type="scientific">Sphingomonas humi</name>
    <dbReference type="NCBI Taxonomy" id="335630"/>
    <lineage>
        <taxon>Bacteria</taxon>
        <taxon>Pseudomonadati</taxon>
        <taxon>Pseudomonadota</taxon>
        <taxon>Alphaproteobacteria</taxon>
        <taxon>Sphingomonadales</taxon>
        <taxon>Sphingomonadaceae</taxon>
        <taxon>Sphingomonas</taxon>
    </lineage>
</organism>
<dbReference type="Pfam" id="PF09527">
    <property type="entry name" value="ATPase_gene1"/>
    <property type="match status" value="1"/>
</dbReference>
<keyword evidence="2" id="KW-0472">Membrane</keyword>
<evidence type="ECO:0000313" key="4">
    <source>
        <dbReference type="Proteomes" id="UP001501310"/>
    </source>
</evidence>
<evidence type="ECO:0000256" key="2">
    <source>
        <dbReference type="SAM" id="Phobius"/>
    </source>
</evidence>
<evidence type="ECO:0000313" key="3">
    <source>
        <dbReference type="EMBL" id="GAA4008071.1"/>
    </source>
</evidence>
<feature type="transmembrane region" description="Helical" evidence="2">
    <location>
        <begin position="52"/>
        <end position="70"/>
    </location>
</feature>
<dbReference type="Proteomes" id="UP001501310">
    <property type="component" value="Unassembled WGS sequence"/>
</dbReference>
<reference evidence="4" key="1">
    <citation type="journal article" date="2019" name="Int. J. Syst. Evol. Microbiol.">
        <title>The Global Catalogue of Microorganisms (GCM) 10K type strain sequencing project: providing services to taxonomists for standard genome sequencing and annotation.</title>
        <authorList>
            <consortium name="The Broad Institute Genomics Platform"/>
            <consortium name="The Broad Institute Genome Sequencing Center for Infectious Disease"/>
            <person name="Wu L."/>
            <person name="Ma J."/>
        </authorList>
    </citation>
    <scope>NUCLEOTIDE SEQUENCE [LARGE SCALE GENOMIC DNA]</scope>
    <source>
        <strain evidence="4">JCM 16603</strain>
    </source>
</reference>
<accession>A0ABP7S809</accession>
<dbReference type="EMBL" id="BAAAZD010000002">
    <property type="protein sequence ID" value="GAA4008071.1"/>
    <property type="molecule type" value="Genomic_DNA"/>
</dbReference>
<comment type="caution">
    <text evidence="3">The sequence shown here is derived from an EMBL/GenBank/DDBJ whole genome shotgun (WGS) entry which is preliminary data.</text>
</comment>
<feature type="compositionally biased region" description="Basic and acidic residues" evidence="1">
    <location>
        <begin position="25"/>
        <end position="35"/>
    </location>
</feature>
<keyword evidence="2" id="KW-0812">Transmembrane</keyword>
<dbReference type="RefSeq" id="WP_344710310.1">
    <property type="nucleotide sequence ID" value="NZ_BAAAZD010000002.1"/>
</dbReference>
<keyword evidence="2" id="KW-1133">Transmembrane helix</keyword>
<name>A0ABP7S809_9SPHN</name>
<dbReference type="InterPro" id="IPR032820">
    <property type="entry name" value="ATPase_put"/>
</dbReference>